<protein>
    <submittedName>
        <fullName evidence="4">RNA methyltransferase</fullName>
    </submittedName>
</protein>
<dbReference type="CDD" id="cd18095">
    <property type="entry name" value="SpoU-like_rRNA-MTase"/>
    <property type="match status" value="1"/>
</dbReference>
<dbReference type="PANTHER" id="PTHR46429:SF1">
    <property type="entry name" value="23S RRNA (GUANOSINE-2'-O-)-METHYLTRANSFERASE RLMB"/>
    <property type="match status" value="1"/>
</dbReference>
<gene>
    <name evidence="4" type="ORF">IMZ28_04190</name>
</gene>
<proteinExistence type="predicted"/>
<dbReference type="KEGG" id="sinu:IMZ28_04190"/>
<dbReference type="InterPro" id="IPR029028">
    <property type="entry name" value="Alpha/beta_knot_MTases"/>
</dbReference>
<dbReference type="GO" id="GO:0008173">
    <property type="term" value="F:RNA methyltransferase activity"/>
    <property type="evidence" value="ECO:0007669"/>
    <property type="project" value="InterPro"/>
</dbReference>
<evidence type="ECO:0000256" key="1">
    <source>
        <dbReference type="ARBA" id="ARBA00022603"/>
    </source>
</evidence>
<organism evidence="4 5">
    <name type="scientific">Sulfurovum indicum</name>
    <dbReference type="NCBI Taxonomy" id="2779528"/>
    <lineage>
        <taxon>Bacteria</taxon>
        <taxon>Pseudomonadati</taxon>
        <taxon>Campylobacterota</taxon>
        <taxon>Epsilonproteobacteria</taxon>
        <taxon>Campylobacterales</taxon>
        <taxon>Sulfurovaceae</taxon>
        <taxon>Sulfurovum</taxon>
    </lineage>
</organism>
<dbReference type="InterPro" id="IPR029026">
    <property type="entry name" value="tRNA_m1G_MTases_N"/>
</dbReference>
<dbReference type="PANTHER" id="PTHR46429">
    <property type="entry name" value="23S RRNA (GUANOSINE-2'-O-)-METHYLTRANSFERASE RLMB"/>
    <property type="match status" value="1"/>
</dbReference>
<evidence type="ECO:0000259" key="3">
    <source>
        <dbReference type="Pfam" id="PF00588"/>
    </source>
</evidence>
<accession>A0A7M1S5I2</accession>
<dbReference type="InterPro" id="IPR004441">
    <property type="entry name" value="rRNA_MeTrfase_TrmH"/>
</dbReference>
<keyword evidence="2 4" id="KW-0808">Transferase</keyword>
<sequence>MNFIEVDDINLPEVQIYRQLRENAFTKERSFIADSPKVVNLLIGSGVEVKSIFATQAYYDTHKDFLEDHIIPTAYIAPKAVLEQIVGHRLHHNVMMHAIRPKENRLEELDDHIIMLDEISNADNIGAIARSAAALGVGSYLLPRQGPHPYARRAVRVSMGHIGKLHYHCYKDIKETILKLKELGYRIFAAEVTEDSTPLSEVNIPQKWVLLMGHEQLGISSDILDLCDEVVTIEMEEGIKSFNVAIAASIMMYQFKHACGC</sequence>
<dbReference type="GO" id="GO:0005829">
    <property type="term" value="C:cytosol"/>
    <property type="evidence" value="ECO:0007669"/>
    <property type="project" value="TreeGrafter"/>
</dbReference>
<dbReference type="InterPro" id="IPR001537">
    <property type="entry name" value="SpoU_MeTrfase"/>
</dbReference>
<dbReference type="EMBL" id="CP063164">
    <property type="protein sequence ID" value="QOR62677.1"/>
    <property type="molecule type" value="Genomic_DNA"/>
</dbReference>
<dbReference type="Pfam" id="PF00588">
    <property type="entry name" value="SpoU_methylase"/>
    <property type="match status" value="1"/>
</dbReference>
<dbReference type="GO" id="GO:0003723">
    <property type="term" value="F:RNA binding"/>
    <property type="evidence" value="ECO:0007669"/>
    <property type="project" value="InterPro"/>
</dbReference>
<reference evidence="4 5" key="1">
    <citation type="submission" date="2020-10" db="EMBL/GenBank/DDBJ databases">
        <title>The genome of sulfurovum sp.</title>
        <authorList>
            <person name="Xie S."/>
            <person name="Shao Z."/>
            <person name="Jiang L."/>
        </authorList>
    </citation>
    <scope>NUCLEOTIDE SEQUENCE [LARGE SCALE GENOMIC DNA]</scope>
    <source>
        <strain evidence="4 5">ST-419</strain>
    </source>
</reference>
<dbReference type="GO" id="GO:0006396">
    <property type="term" value="P:RNA processing"/>
    <property type="evidence" value="ECO:0007669"/>
    <property type="project" value="InterPro"/>
</dbReference>
<dbReference type="SUPFAM" id="SSF75217">
    <property type="entry name" value="alpha/beta knot"/>
    <property type="match status" value="1"/>
</dbReference>
<dbReference type="AlphaFoldDB" id="A0A7M1S5I2"/>
<name>A0A7M1S5I2_9BACT</name>
<dbReference type="GO" id="GO:0032259">
    <property type="term" value="P:methylation"/>
    <property type="evidence" value="ECO:0007669"/>
    <property type="project" value="UniProtKB-KW"/>
</dbReference>
<dbReference type="RefSeq" id="WP_197549495.1">
    <property type="nucleotide sequence ID" value="NZ_CP063164.1"/>
</dbReference>
<feature type="domain" description="tRNA/rRNA methyltransferase SpoU type" evidence="3">
    <location>
        <begin position="113"/>
        <end position="253"/>
    </location>
</feature>
<evidence type="ECO:0000313" key="4">
    <source>
        <dbReference type="EMBL" id="QOR62677.1"/>
    </source>
</evidence>
<evidence type="ECO:0000313" key="5">
    <source>
        <dbReference type="Proteomes" id="UP000595074"/>
    </source>
</evidence>
<evidence type="ECO:0000256" key="2">
    <source>
        <dbReference type="ARBA" id="ARBA00022679"/>
    </source>
</evidence>
<dbReference type="Proteomes" id="UP000595074">
    <property type="component" value="Chromosome"/>
</dbReference>
<keyword evidence="1 4" id="KW-0489">Methyltransferase</keyword>
<dbReference type="Gene3D" id="3.40.1280.10">
    <property type="match status" value="1"/>
</dbReference>
<keyword evidence="5" id="KW-1185">Reference proteome</keyword>